<evidence type="ECO:0000313" key="3">
    <source>
        <dbReference type="EMBL" id="KAJ5109393.1"/>
    </source>
</evidence>
<comment type="caution">
    <text evidence="3">The sequence shown here is derived from an EMBL/GenBank/DDBJ whole genome shotgun (WGS) entry which is preliminary data.</text>
</comment>
<dbReference type="InterPro" id="IPR011009">
    <property type="entry name" value="Kinase-like_dom_sf"/>
</dbReference>
<evidence type="ECO:0000259" key="2">
    <source>
        <dbReference type="Pfam" id="PF01636"/>
    </source>
</evidence>
<dbReference type="InterPro" id="IPR002575">
    <property type="entry name" value="Aminoglycoside_PTrfase"/>
</dbReference>
<feature type="compositionally biased region" description="Basic and acidic residues" evidence="1">
    <location>
        <begin position="504"/>
        <end position="513"/>
    </location>
</feature>
<dbReference type="SUPFAM" id="SSF56112">
    <property type="entry name" value="Protein kinase-like (PK-like)"/>
    <property type="match status" value="1"/>
</dbReference>
<dbReference type="PANTHER" id="PTHR21310">
    <property type="entry name" value="AMINOGLYCOSIDE PHOSPHOTRANSFERASE-RELATED-RELATED"/>
    <property type="match status" value="1"/>
</dbReference>
<gene>
    <name evidence="3" type="ORF">N7456_006068</name>
</gene>
<reference evidence="3" key="1">
    <citation type="submission" date="2022-11" db="EMBL/GenBank/DDBJ databases">
        <authorList>
            <person name="Petersen C."/>
        </authorList>
    </citation>
    <scope>NUCLEOTIDE SEQUENCE</scope>
    <source>
        <strain evidence="3">IBT 30069</strain>
    </source>
</reference>
<dbReference type="PANTHER" id="PTHR21310:SF37">
    <property type="entry name" value="AMINOGLYCOSIDE PHOSPHOTRANSFERASE DOMAIN-CONTAINING PROTEIN"/>
    <property type="match status" value="1"/>
</dbReference>
<feature type="domain" description="Aminoglycoside phosphotransferase" evidence="2">
    <location>
        <begin position="250"/>
        <end position="327"/>
    </location>
</feature>
<dbReference type="InterPro" id="IPR051678">
    <property type="entry name" value="AGP_Transferase"/>
</dbReference>
<dbReference type="AlphaFoldDB" id="A0A9W9KL42"/>
<feature type="region of interest" description="Disordered" evidence="1">
    <location>
        <begin position="489"/>
        <end position="514"/>
    </location>
</feature>
<dbReference type="EMBL" id="JAPQKH010000003">
    <property type="protein sequence ID" value="KAJ5109393.1"/>
    <property type="molecule type" value="Genomic_DNA"/>
</dbReference>
<evidence type="ECO:0000313" key="4">
    <source>
        <dbReference type="Proteomes" id="UP001149165"/>
    </source>
</evidence>
<dbReference type="OrthoDB" id="5412996at2759"/>
<dbReference type="Gene3D" id="3.90.1200.10">
    <property type="match status" value="1"/>
</dbReference>
<keyword evidence="4" id="KW-1185">Reference proteome</keyword>
<reference evidence="3" key="2">
    <citation type="journal article" date="2023" name="IMA Fungus">
        <title>Comparative genomic study of the Penicillium genus elucidates a diverse pangenome and 15 lateral gene transfer events.</title>
        <authorList>
            <person name="Petersen C."/>
            <person name="Sorensen T."/>
            <person name="Nielsen M.R."/>
            <person name="Sondergaard T.E."/>
            <person name="Sorensen J.L."/>
            <person name="Fitzpatrick D.A."/>
            <person name="Frisvad J.C."/>
            <person name="Nielsen K.L."/>
        </authorList>
    </citation>
    <scope>NUCLEOTIDE SEQUENCE</scope>
    <source>
        <strain evidence="3">IBT 30069</strain>
    </source>
</reference>
<proteinExistence type="predicted"/>
<organism evidence="3 4">
    <name type="scientific">Penicillium angulare</name>
    <dbReference type="NCBI Taxonomy" id="116970"/>
    <lineage>
        <taxon>Eukaryota</taxon>
        <taxon>Fungi</taxon>
        <taxon>Dikarya</taxon>
        <taxon>Ascomycota</taxon>
        <taxon>Pezizomycotina</taxon>
        <taxon>Eurotiomycetes</taxon>
        <taxon>Eurotiomycetidae</taxon>
        <taxon>Eurotiales</taxon>
        <taxon>Aspergillaceae</taxon>
        <taxon>Penicillium</taxon>
    </lineage>
</organism>
<protein>
    <recommendedName>
        <fullName evidence="2">Aminoglycoside phosphotransferase domain-containing protein</fullName>
    </recommendedName>
</protein>
<sequence length="542" mass="62712">MRPRMCYDDAAWEKSEEISDTWVRKFLNPDISIPIGKFLVRHHNPDNAVAFDILEKGSFNIALWMTYKVGPAGIIRFPLPGATMFPEEKQRCEVAIMRYLCDQTSIRVPFVYHWGSKESCPLELGSYIIMEYIEHDSSMYDVLNIPGCLKNQRGMLNPDIDEDTLQALYKEMASVLLRLSRPSFPHIGSFSQVDDFTWEVASRPLSNNMNELLRVGSLPQSCLPSQDKTFESTSAYLESIAELYMSHLKHQRNDAIHSADDCRRKFMARVLFRQLAQNRQLTQRWAAFDKGPFKIWCDDFRPGNVLVNKDKRIAGIVDFEFTYAAPIEFSYAPPWWLLIEKPEYWLNGLDDWTNVFDRRLRTFIKGMIECEDTAIKEGRLKEDERLSGPMQESWESGDFWISYAARNAFAFDLLYWKKIDQRFFGSTIGDTEDAWKQRLDLLSDKEKDEMEKLVVQKLEEMETRVLAWDPDEHTKSHIDIAKTCAAETAKKAEDEAGDEAADTELPKPDHDEVQIASVTEVRPDDLDTQQISEKLAQLSTQL</sequence>
<evidence type="ECO:0000256" key="1">
    <source>
        <dbReference type="SAM" id="MobiDB-lite"/>
    </source>
</evidence>
<dbReference type="Proteomes" id="UP001149165">
    <property type="component" value="Unassembled WGS sequence"/>
</dbReference>
<name>A0A9W9KL42_9EURO</name>
<dbReference type="Pfam" id="PF01636">
    <property type="entry name" value="APH"/>
    <property type="match status" value="1"/>
</dbReference>
<accession>A0A9W9KL42</accession>